<sequence>MATDRPQSRGGGEPTEISVPSETILAVHSFFSHRRHAQIMTFSICVREEYETDRGDRHRRFGVAVTTRLPGVGTLCPFVSDRGAVATQSLVNVDLGARGLDYIDDGLAVDDALQALLNADDGAPQRQLHGVDGETTFAFSGTECVDEYGHREGDHYTVAGNMLTGDAVLEATAEAYAANAVHDATDCSTGPRAVTADVETDPLAKRLIDALAAGDLEGGDKREELSVQSAAVVVETTESHAVEPPYNDLRLDATETPIADLRATYDLAKRGYRDTLAQYEGAFNADSLDAASE</sequence>
<dbReference type="InterPro" id="IPR029055">
    <property type="entry name" value="Ntn_hydrolases_N"/>
</dbReference>
<protein>
    <recommendedName>
        <fullName evidence="3">DUF1028 domain-containing protein</fullName>
    </recommendedName>
</protein>
<reference evidence="1 2" key="1">
    <citation type="journal article" date="2014" name="PLoS Genet.">
        <title>Phylogenetically driven sequencing of extremely halophilic archaea reveals strategies for static and dynamic osmo-response.</title>
        <authorList>
            <person name="Becker E.A."/>
            <person name="Seitzer P.M."/>
            <person name="Tritt A."/>
            <person name="Larsen D."/>
            <person name="Krusor M."/>
            <person name="Yao A.I."/>
            <person name="Wu D."/>
            <person name="Madern D."/>
            <person name="Eisen J.A."/>
            <person name="Darling A.E."/>
            <person name="Facciotti M.T."/>
        </authorList>
    </citation>
    <scope>NUCLEOTIDE SEQUENCE [LARGE SCALE GENOMIC DNA]</scope>
    <source>
        <strain evidence="1 2">JCM 14663</strain>
    </source>
</reference>
<dbReference type="AlphaFoldDB" id="L9Z5X6"/>
<dbReference type="SUPFAM" id="SSF56235">
    <property type="entry name" value="N-terminal nucleophile aminohydrolases (Ntn hydrolases)"/>
    <property type="match status" value="1"/>
</dbReference>
<accession>L9Z5X6</accession>
<dbReference type="PATRIC" id="fig|1230459.4.peg.1519"/>
<dbReference type="Gene3D" id="3.60.20.10">
    <property type="entry name" value="Glutamine Phosphoribosylpyrophosphate, subunit 1, domain 1"/>
    <property type="match status" value="1"/>
</dbReference>
<dbReference type="Pfam" id="PF06267">
    <property type="entry name" value="DUF1028"/>
    <property type="match status" value="1"/>
</dbReference>
<dbReference type="PANTHER" id="PTHR39328:SF1">
    <property type="entry name" value="BLL2871 PROTEIN"/>
    <property type="match status" value="1"/>
</dbReference>
<dbReference type="Proteomes" id="UP000011592">
    <property type="component" value="Unassembled WGS sequence"/>
</dbReference>
<dbReference type="InterPro" id="IPR010430">
    <property type="entry name" value="DUF1028"/>
</dbReference>
<organism evidence="1 2">
    <name type="scientific">Natrinema gari JCM 14663</name>
    <dbReference type="NCBI Taxonomy" id="1230459"/>
    <lineage>
        <taxon>Archaea</taxon>
        <taxon>Methanobacteriati</taxon>
        <taxon>Methanobacteriota</taxon>
        <taxon>Stenosarchaea group</taxon>
        <taxon>Halobacteria</taxon>
        <taxon>Halobacteriales</taxon>
        <taxon>Natrialbaceae</taxon>
        <taxon>Natrinema</taxon>
    </lineage>
</organism>
<dbReference type="PANTHER" id="PTHR39328">
    <property type="entry name" value="BLL2871 PROTEIN"/>
    <property type="match status" value="1"/>
</dbReference>
<evidence type="ECO:0008006" key="3">
    <source>
        <dbReference type="Google" id="ProtNLM"/>
    </source>
</evidence>
<evidence type="ECO:0000313" key="2">
    <source>
        <dbReference type="Proteomes" id="UP000011592"/>
    </source>
</evidence>
<proteinExistence type="predicted"/>
<name>L9Z5X6_9EURY</name>
<comment type="caution">
    <text evidence="1">The sequence shown here is derived from an EMBL/GenBank/DDBJ whole genome shotgun (WGS) entry which is preliminary data.</text>
</comment>
<evidence type="ECO:0000313" key="1">
    <source>
        <dbReference type="EMBL" id="ELY81321.1"/>
    </source>
</evidence>
<keyword evidence="2" id="KW-1185">Reference proteome</keyword>
<gene>
    <name evidence="1" type="ORF">C486_07564</name>
</gene>
<dbReference type="EMBL" id="AOIJ01000043">
    <property type="protein sequence ID" value="ELY81321.1"/>
    <property type="molecule type" value="Genomic_DNA"/>
</dbReference>